<evidence type="ECO:0000256" key="1">
    <source>
        <dbReference type="SAM" id="SignalP"/>
    </source>
</evidence>
<keyword evidence="3" id="KW-1185">Reference proteome</keyword>
<feature type="chain" id="PRO_5027067199" description="Lipoprotein" evidence="1">
    <location>
        <begin position="25"/>
        <end position="373"/>
    </location>
</feature>
<dbReference type="RefSeq" id="WP_163105722.1">
    <property type="nucleotide sequence ID" value="NZ_JAAAWO010000003.1"/>
</dbReference>
<dbReference type="AlphaFoldDB" id="A0A6N9TFC2"/>
<gene>
    <name evidence="2" type="ORF">GTQ48_06575</name>
</gene>
<sequence>MKKSLILSGMLGILLTACSSTDNADSQSVTNAPPAMPESYQTMVDFGIISKNDAMQVVNGQRKALSNNFYRFKESALGQVTDGGDMFLGFAIAQLFGGGVALTDFFNPLALFRGNRYENHLKKTFFWVEVEEDCDRECGYKKVYDIVSLAAKEHTKNLVLLSENGVVEHDWKMNKELESPIREFEAYGTKKSFFGETLSKSYANDLLIMPEGYEPYSVERSFFSLWDADFIYVNGKRYFGSKVTTKEFFTATLHRMGNYYRWDYDNSQTLGFAKASETYPNFVLIETQICYAQRDISYRNTNESVEACQGDLVIADGKVTYTHLLARSSARNLQKSNMINAKIHDARTEIFTEQEWKALFEKNDGEEAVSNRL</sequence>
<proteinExistence type="predicted"/>
<reference evidence="2 3" key="1">
    <citation type="submission" date="2020-01" db="EMBL/GenBank/DDBJ databases">
        <title>Genomes of bacteria type strains.</title>
        <authorList>
            <person name="Chen J."/>
            <person name="Zhu S."/>
            <person name="Yang J."/>
        </authorList>
    </citation>
    <scope>NUCLEOTIDE SEQUENCE [LARGE SCALE GENOMIC DNA]</scope>
    <source>
        <strain evidence="2 3">LMG 24078</strain>
    </source>
</reference>
<evidence type="ECO:0008006" key="4">
    <source>
        <dbReference type="Google" id="ProtNLM"/>
    </source>
</evidence>
<accession>A0A6N9TFC2</accession>
<dbReference type="PROSITE" id="PS51257">
    <property type="entry name" value="PROKAR_LIPOPROTEIN"/>
    <property type="match status" value="1"/>
</dbReference>
<comment type="caution">
    <text evidence="2">The sequence shown here is derived from an EMBL/GenBank/DDBJ whole genome shotgun (WGS) entry which is preliminary data.</text>
</comment>
<name>A0A6N9TFC2_9ALTE</name>
<dbReference type="Proteomes" id="UP000471381">
    <property type="component" value="Unassembled WGS sequence"/>
</dbReference>
<organism evidence="2 3">
    <name type="scientific">Alteromonas genovensis</name>
    <dbReference type="NCBI Taxonomy" id="471225"/>
    <lineage>
        <taxon>Bacteria</taxon>
        <taxon>Pseudomonadati</taxon>
        <taxon>Pseudomonadota</taxon>
        <taxon>Gammaproteobacteria</taxon>
        <taxon>Alteromonadales</taxon>
        <taxon>Alteromonadaceae</taxon>
        <taxon>Alteromonas/Salinimonas group</taxon>
        <taxon>Alteromonas</taxon>
    </lineage>
</organism>
<feature type="signal peptide" evidence="1">
    <location>
        <begin position="1"/>
        <end position="24"/>
    </location>
</feature>
<evidence type="ECO:0000313" key="2">
    <source>
        <dbReference type="EMBL" id="NDW15182.1"/>
    </source>
</evidence>
<protein>
    <recommendedName>
        <fullName evidence="4">Lipoprotein</fullName>
    </recommendedName>
</protein>
<keyword evidence="1" id="KW-0732">Signal</keyword>
<dbReference type="EMBL" id="JAAAWO010000003">
    <property type="protein sequence ID" value="NDW15182.1"/>
    <property type="molecule type" value="Genomic_DNA"/>
</dbReference>
<evidence type="ECO:0000313" key="3">
    <source>
        <dbReference type="Proteomes" id="UP000471381"/>
    </source>
</evidence>